<dbReference type="InterPro" id="IPR020583">
    <property type="entry name" value="Inositol_monoP_metal-BS"/>
</dbReference>
<organism evidence="9 10">
    <name type="scientific">Megasphaera hexanoica</name>
    <dbReference type="NCBI Taxonomy" id="1675036"/>
    <lineage>
        <taxon>Bacteria</taxon>
        <taxon>Bacillati</taxon>
        <taxon>Bacillota</taxon>
        <taxon>Negativicutes</taxon>
        <taxon>Veillonellales</taxon>
        <taxon>Veillonellaceae</taxon>
        <taxon>Megasphaera</taxon>
    </lineage>
</organism>
<feature type="binding site" evidence="7">
    <location>
        <position position="81"/>
    </location>
    <ligand>
        <name>Mg(2+)</name>
        <dbReference type="ChEBI" id="CHEBI:18420"/>
        <label>1</label>
        <note>catalytic</note>
    </ligand>
</feature>
<protein>
    <recommendedName>
        <fullName evidence="8">Inositol-1-monophosphatase</fullName>
        <ecNumber evidence="8">3.1.3.25</ecNumber>
    </recommendedName>
</protein>
<evidence type="ECO:0000313" key="9">
    <source>
        <dbReference type="EMBL" id="NME28871.1"/>
    </source>
</evidence>
<dbReference type="EMBL" id="JABAFG010000015">
    <property type="protein sequence ID" value="NME28871.1"/>
    <property type="molecule type" value="Genomic_DNA"/>
</dbReference>
<dbReference type="EC" id="3.1.3.25" evidence="8"/>
<dbReference type="InterPro" id="IPR000760">
    <property type="entry name" value="Inositol_monophosphatase-like"/>
</dbReference>
<dbReference type="GO" id="GO:0008934">
    <property type="term" value="F:inositol monophosphate 1-phosphatase activity"/>
    <property type="evidence" value="ECO:0007669"/>
    <property type="project" value="InterPro"/>
</dbReference>
<dbReference type="Pfam" id="PF00459">
    <property type="entry name" value="Inositol_P"/>
    <property type="match status" value="1"/>
</dbReference>
<dbReference type="InterPro" id="IPR033942">
    <property type="entry name" value="IMPase"/>
</dbReference>
<evidence type="ECO:0000256" key="8">
    <source>
        <dbReference type="RuleBase" id="RU364068"/>
    </source>
</evidence>
<dbReference type="GO" id="GO:0007165">
    <property type="term" value="P:signal transduction"/>
    <property type="evidence" value="ECO:0007669"/>
    <property type="project" value="TreeGrafter"/>
</dbReference>
<feature type="binding site" evidence="7">
    <location>
        <position position="207"/>
    </location>
    <ligand>
        <name>Mg(2+)</name>
        <dbReference type="ChEBI" id="CHEBI:18420"/>
        <label>1</label>
        <note>catalytic</note>
    </ligand>
</feature>
<feature type="binding site" evidence="7">
    <location>
        <position position="79"/>
    </location>
    <ligand>
        <name>Mg(2+)</name>
        <dbReference type="ChEBI" id="CHEBI:18420"/>
        <label>1</label>
        <note>catalytic</note>
    </ligand>
</feature>
<dbReference type="PRINTS" id="PR00377">
    <property type="entry name" value="IMPHPHTASES"/>
</dbReference>
<dbReference type="SUPFAM" id="SSF56655">
    <property type="entry name" value="Carbohydrate phosphatase"/>
    <property type="match status" value="1"/>
</dbReference>
<dbReference type="Gene3D" id="3.30.540.10">
    <property type="entry name" value="Fructose-1,6-Bisphosphatase, subunit A, domain 1"/>
    <property type="match status" value="1"/>
</dbReference>
<dbReference type="RefSeq" id="WP_170087840.1">
    <property type="nucleotide sequence ID" value="NZ_JABAFG010000015.1"/>
</dbReference>
<feature type="binding site" evidence="7">
    <location>
        <position position="61"/>
    </location>
    <ligand>
        <name>Mg(2+)</name>
        <dbReference type="ChEBI" id="CHEBI:18420"/>
        <label>1</label>
        <note>catalytic</note>
    </ligand>
</feature>
<dbReference type="CDD" id="cd01639">
    <property type="entry name" value="IMPase"/>
    <property type="match status" value="1"/>
</dbReference>
<dbReference type="Gene3D" id="3.40.190.80">
    <property type="match status" value="1"/>
</dbReference>
<reference evidence="9 10" key="1">
    <citation type="submission" date="2020-04" db="EMBL/GenBank/DDBJ databases">
        <authorList>
            <person name="Hitch T.C.A."/>
            <person name="Wylensek D."/>
            <person name="Clavel T."/>
        </authorList>
    </citation>
    <scope>NUCLEOTIDE SEQUENCE [LARGE SCALE GENOMIC DNA]</scope>
    <source>
        <strain evidence="9 10">Oil-RF-744-FAT-WT-6-1</strain>
    </source>
</reference>
<proteinExistence type="inferred from homology"/>
<evidence type="ECO:0000256" key="5">
    <source>
        <dbReference type="ARBA" id="ARBA00022801"/>
    </source>
</evidence>
<dbReference type="GO" id="GO:0006020">
    <property type="term" value="P:inositol metabolic process"/>
    <property type="evidence" value="ECO:0007669"/>
    <property type="project" value="TreeGrafter"/>
</dbReference>
<evidence type="ECO:0000256" key="6">
    <source>
        <dbReference type="ARBA" id="ARBA00022842"/>
    </source>
</evidence>
<accession>A0A848BR72</accession>
<dbReference type="GO" id="GO:0046872">
    <property type="term" value="F:metal ion binding"/>
    <property type="evidence" value="ECO:0007669"/>
    <property type="project" value="UniProtKB-KW"/>
</dbReference>
<dbReference type="InterPro" id="IPR020550">
    <property type="entry name" value="Inositol_monophosphatase_CS"/>
</dbReference>
<evidence type="ECO:0000256" key="3">
    <source>
        <dbReference type="ARBA" id="ARBA00009759"/>
    </source>
</evidence>
<dbReference type="AlphaFoldDB" id="A0A848BR72"/>
<keyword evidence="5 8" id="KW-0378">Hydrolase</keyword>
<comment type="similarity">
    <text evidence="3 8">Belongs to the inositol monophosphatase superfamily.</text>
</comment>
<gene>
    <name evidence="9" type="ORF">HF872_09600</name>
</gene>
<evidence type="ECO:0000256" key="4">
    <source>
        <dbReference type="ARBA" id="ARBA00022723"/>
    </source>
</evidence>
<comment type="catalytic activity">
    <reaction evidence="1 8">
        <text>a myo-inositol phosphate + H2O = myo-inositol + phosphate</text>
        <dbReference type="Rhea" id="RHEA:24056"/>
        <dbReference type="ChEBI" id="CHEBI:15377"/>
        <dbReference type="ChEBI" id="CHEBI:17268"/>
        <dbReference type="ChEBI" id="CHEBI:43474"/>
        <dbReference type="ChEBI" id="CHEBI:84139"/>
        <dbReference type="EC" id="3.1.3.25"/>
    </reaction>
</comment>
<keyword evidence="6 7" id="KW-0460">Magnesium</keyword>
<evidence type="ECO:0000256" key="2">
    <source>
        <dbReference type="ARBA" id="ARBA00001946"/>
    </source>
</evidence>
<dbReference type="PRINTS" id="PR01959">
    <property type="entry name" value="SBIMPHPHTASE"/>
</dbReference>
<name>A0A848BR72_9FIRM</name>
<sequence length="257" mass="29033">MFEKEIIELVRSTHDMLTEEKDLEITTKGRANFVTQMDVAVQEYMRTQLQEIDRDVTLLSEEQDNSQAMDPDGRYWILDPIDGTQNFIRHFDMSAVSLAYYAQGTLQAAVVYNPFTDELFHATRGGGAFLNGKPIHVTGNGALSHCLVAIGTSPYDRQYTEKNFPLFQAMYSQCLDIRRTGSACLDLAYVAAGRTDIYFERNLKPWDMAAGILLVEEAGGRVTTYDGQVPDVLHNDHIIATNGLVHDETARIIHQYW</sequence>
<evidence type="ECO:0000256" key="7">
    <source>
        <dbReference type="PIRSR" id="PIRSR600760-2"/>
    </source>
</evidence>
<dbReference type="PROSITE" id="PS00629">
    <property type="entry name" value="IMP_1"/>
    <property type="match status" value="1"/>
</dbReference>
<evidence type="ECO:0000256" key="1">
    <source>
        <dbReference type="ARBA" id="ARBA00001033"/>
    </source>
</evidence>
<dbReference type="PROSITE" id="PS00630">
    <property type="entry name" value="IMP_2"/>
    <property type="match status" value="1"/>
</dbReference>
<comment type="caution">
    <text evidence="9">The sequence shown here is derived from an EMBL/GenBank/DDBJ whole genome shotgun (WGS) entry which is preliminary data.</text>
</comment>
<dbReference type="InterPro" id="IPR022337">
    <property type="entry name" value="Inositol_monophosphatase_SuhB"/>
</dbReference>
<dbReference type="Proteomes" id="UP000591071">
    <property type="component" value="Unassembled WGS sequence"/>
</dbReference>
<dbReference type="PANTHER" id="PTHR20854">
    <property type="entry name" value="INOSITOL MONOPHOSPHATASE"/>
    <property type="match status" value="1"/>
</dbReference>
<keyword evidence="4 7" id="KW-0479">Metal-binding</keyword>
<dbReference type="PANTHER" id="PTHR20854:SF4">
    <property type="entry name" value="INOSITOL-1-MONOPHOSPHATASE-RELATED"/>
    <property type="match status" value="1"/>
</dbReference>
<dbReference type="GO" id="GO:0046854">
    <property type="term" value="P:phosphatidylinositol phosphate biosynthetic process"/>
    <property type="evidence" value="ECO:0007669"/>
    <property type="project" value="InterPro"/>
</dbReference>
<evidence type="ECO:0000313" key="10">
    <source>
        <dbReference type="Proteomes" id="UP000591071"/>
    </source>
</evidence>
<comment type="cofactor">
    <cofactor evidence="2 7 8">
        <name>Mg(2+)</name>
        <dbReference type="ChEBI" id="CHEBI:18420"/>
    </cofactor>
</comment>
<feature type="binding site" evidence="7">
    <location>
        <position position="82"/>
    </location>
    <ligand>
        <name>Mg(2+)</name>
        <dbReference type="ChEBI" id="CHEBI:18420"/>
        <label>1</label>
        <note>catalytic</note>
    </ligand>
</feature>